<feature type="compositionally biased region" description="Basic and acidic residues" evidence="1">
    <location>
        <begin position="22"/>
        <end position="31"/>
    </location>
</feature>
<feature type="region of interest" description="Disordered" evidence="1">
    <location>
        <begin position="142"/>
        <end position="161"/>
    </location>
</feature>
<feature type="compositionally biased region" description="Basic and acidic residues" evidence="1">
    <location>
        <begin position="1"/>
        <end position="14"/>
    </location>
</feature>
<reference evidence="2 3" key="1">
    <citation type="journal article" date="2017" name="Nature">
        <title>The Apostasia genome and the evolution of orchids.</title>
        <authorList>
            <person name="Zhang G.Q."/>
            <person name="Liu K.W."/>
            <person name="Li Z."/>
            <person name="Lohaus R."/>
            <person name="Hsiao Y.Y."/>
            <person name="Niu S.C."/>
            <person name="Wang J.Y."/>
            <person name="Lin Y.C."/>
            <person name="Xu Q."/>
            <person name="Chen L.J."/>
            <person name="Yoshida K."/>
            <person name="Fujiwara S."/>
            <person name="Wang Z.W."/>
            <person name="Zhang Y.Q."/>
            <person name="Mitsuda N."/>
            <person name="Wang M."/>
            <person name="Liu G.H."/>
            <person name="Pecoraro L."/>
            <person name="Huang H.X."/>
            <person name="Xiao X.J."/>
            <person name="Lin M."/>
            <person name="Wu X.Y."/>
            <person name="Wu W.L."/>
            <person name="Chen Y.Y."/>
            <person name="Chang S.B."/>
            <person name="Sakamoto S."/>
            <person name="Ohme-Takagi M."/>
            <person name="Yagi M."/>
            <person name="Zeng S.J."/>
            <person name="Shen C.Y."/>
            <person name="Yeh C.M."/>
            <person name="Luo Y.B."/>
            <person name="Tsai W.C."/>
            <person name="Van de Peer Y."/>
            <person name="Liu Z.J."/>
        </authorList>
    </citation>
    <scope>NUCLEOTIDE SEQUENCE [LARGE SCALE GENOMIC DNA]</scope>
    <source>
        <strain evidence="3">cv. Shenzhen</strain>
        <tissue evidence="2">Stem</tissue>
    </source>
</reference>
<evidence type="ECO:0000313" key="3">
    <source>
        <dbReference type="Proteomes" id="UP000236161"/>
    </source>
</evidence>
<dbReference type="AlphaFoldDB" id="A0A2I0AEY5"/>
<dbReference type="PANTHER" id="PTHR34539:SF19">
    <property type="entry name" value="T6J4.11 PROTEIN"/>
    <property type="match status" value="1"/>
</dbReference>
<dbReference type="PANTHER" id="PTHR34539">
    <property type="entry name" value="T6J4.11 PROTEIN"/>
    <property type="match status" value="1"/>
</dbReference>
<dbReference type="STRING" id="1088818.A0A2I0AEY5"/>
<feature type="region of interest" description="Disordered" evidence="1">
    <location>
        <begin position="1"/>
        <end position="121"/>
    </location>
</feature>
<sequence>MEDASTNKREREESDGSPGESPEEKRLREDLLLDDIFDDDTDAGGEQDLASVMKSLEEEIALPSPPSALSEPAAGEERQPDLGYLLEASDDELGLPPTMPSSEEDGEVESTDNNGHDDAGLGQIWGLVDEISGEYDNLDFPDFRAEERESPAAGGDDGNSFDDALFDFSDTFYGAADLAELPWRPESLPAV</sequence>
<evidence type="ECO:0000256" key="1">
    <source>
        <dbReference type="SAM" id="MobiDB-lite"/>
    </source>
</evidence>
<accession>A0A2I0AEY5</accession>
<evidence type="ECO:0000313" key="2">
    <source>
        <dbReference type="EMBL" id="PKA54124.1"/>
    </source>
</evidence>
<protein>
    <submittedName>
        <fullName evidence="2">Uncharacterized protein</fullName>
    </submittedName>
</protein>
<feature type="compositionally biased region" description="Acidic residues" evidence="1">
    <location>
        <begin position="32"/>
        <end position="45"/>
    </location>
</feature>
<gene>
    <name evidence="2" type="ORF">AXF42_Ash018134</name>
</gene>
<dbReference type="Proteomes" id="UP000236161">
    <property type="component" value="Unassembled WGS sequence"/>
</dbReference>
<dbReference type="EMBL" id="KZ451984">
    <property type="protein sequence ID" value="PKA54124.1"/>
    <property type="molecule type" value="Genomic_DNA"/>
</dbReference>
<dbReference type="OrthoDB" id="785381at2759"/>
<keyword evidence="3" id="KW-1185">Reference proteome</keyword>
<organism evidence="2 3">
    <name type="scientific">Apostasia shenzhenica</name>
    <dbReference type="NCBI Taxonomy" id="1088818"/>
    <lineage>
        <taxon>Eukaryota</taxon>
        <taxon>Viridiplantae</taxon>
        <taxon>Streptophyta</taxon>
        <taxon>Embryophyta</taxon>
        <taxon>Tracheophyta</taxon>
        <taxon>Spermatophyta</taxon>
        <taxon>Magnoliopsida</taxon>
        <taxon>Liliopsida</taxon>
        <taxon>Asparagales</taxon>
        <taxon>Orchidaceae</taxon>
        <taxon>Apostasioideae</taxon>
        <taxon>Apostasia</taxon>
    </lineage>
</organism>
<name>A0A2I0AEY5_9ASPA</name>
<proteinExistence type="predicted"/>